<dbReference type="STRING" id="360105.CCV52592_0983"/>
<dbReference type="EMBL" id="CP000767">
    <property type="protein sequence ID" value="EAT99861.1"/>
    <property type="molecule type" value="Genomic_DNA"/>
</dbReference>
<dbReference type="Gene3D" id="1.10.340.30">
    <property type="entry name" value="Hypothetical protein, domain 2"/>
    <property type="match status" value="1"/>
</dbReference>
<gene>
    <name evidence="2" type="primary">tag</name>
    <name evidence="2" type="ORF">CCV52592_0983</name>
</gene>
<organism evidence="2 3">
    <name type="scientific">Campylobacter curvus (strain 525.92)</name>
    <dbReference type="NCBI Taxonomy" id="360105"/>
    <lineage>
        <taxon>Bacteria</taxon>
        <taxon>Pseudomonadati</taxon>
        <taxon>Campylobacterota</taxon>
        <taxon>Epsilonproteobacteria</taxon>
        <taxon>Campylobacterales</taxon>
        <taxon>Campylobacteraceae</taxon>
        <taxon>Campylobacter</taxon>
    </lineage>
</organism>
<protein>
    <submittedName>
        <fullName evidence="2">DNA-3-methyladenine glycosylase I, constitutive</fullName>
        <ecNumber evidence="2">3.2.2.20</ecNumber>
    </submittedName>
</protein>
<keyword evidence="1" id="KW-0479">Metal-binding</keyword>
<feature type="binding site" evidence="1">
    <location>
        <position position="180"/>
    </location>
    <ligand>
        <name>Zn(2+)</name>
        <dbReference type="ChEBI" id="CHEBI:29105"/>
    </ligand>
</feature>
<dbReference type="Proteomes" id="UP000006380">
    <property type="component" value="Chromosome"/>
</dbReference>
<feature type="binding site" evidence="1">
    <location>
        <position position="18"/>
    </location>
    <ligand>
        <name>Zn(2+)</name>
        <dbReference type="ChEBI" id="CHEBI:29105"/>
    </ligand>
</feature>
<dbReference type="PANTHER" id="PTHR30037:SF4">
    <property type="entry name" value="DNA-3-METHYLADENINE GLYCOSYLASE I"/>
    <property type="match status" value="1"/>
</dbReference>
<feature type="binding site" evidence="1">
    <location>
        <position position="176"/>
    </location>
    <ligand>
        <name>Zn(2+)</name>
        <dbReference type="ChEBI" id="CHEBI:29105"/>
    </ligand>
</feature>
<dbReference type="KEGG" id="ccv:CCV52592_0983"/>
<dbReference type="RefSeq" id="WP_011991965.1">
    <property type="nucleotide sequence ID" value="NC_009715.2"/>
</dbReference>
<dbReference type="AlphaFoldDB" id="A7GX32"/>
<dbReference type="InterPro" id="IPR052891">
    <property type="entry name" value="DNA-3mA_glycosylase"/>
</dbReference>
<dbReference type="SUPFAM" id="SSF48150">
    <property type="entry name" value="DNA-glycosylase"/>
    <property type="match status" value="1"/>
</dbReference>
<dbReference type="InterPro" id="IPR005019">
    <property type="entry name" value="Adenine_glyco"/>
</dbReference>
<accession>A7GX32</accession>
<dbReference type="Pfam" id="PF03352">
    <property type="entry name" value="Adenine_glyco"/>
    <property type="match status" value="1"/>
</dbReference>
<dbReference type="OrthoDB" id="9807664at2"/>
<keyword evidence="1" id="KW-0862">Zinc</keyword>
<name>A7GX32_CAMC5</name>
<dbReference type="GO" id="GO:0008725">
    <property type="term" value="F:DNA-3-methyladenine glycosylase activity"/>
    <property type="evidence" value="ECO:0007669"/>
    <property type="project" value="UniProtKB-EC"/>
</dbReference>
<feature type="binding site" evidence="1">
    <location>
        <position position="5"/>
    </location>
    <ligand>
        <name>Zn(2+)</name>
        <dbReference type="ChEBI" id="CHEBI:29105"/>
    </ligand>
</feature>
<evidence type="ECO:0000313" key="3">
    <source>
        <dbReference type="Proteomes" id="UP000006380"/>
    </source>
</evidence>
<reference evidence="2" key="1">
    <citation type="submission" date="2016-07" db="EMBL/GenBank/DDBJ databases">
        <title>Comparative genomics of the Campylobacter concisus group.</title>
        <authorList>
            <person name="Miller W.G."/>
            <person name="Yee E."/>
            <person name="Chapman M.H."/>
            <person name="Huynh S."/>
            <person name="Bono J.L."/>
            <person name="On S.L.W."/>
            <person name="StLeger J."/>
            <person name="Foster G."/>
            <person name="Parker C.T."/>
        </authorList>
    </citation>
    <scope>NUCLEOTIDE SEQUENCE</scope>
    <source>
        <strain evidence="2">525.92</strain>
    </source>
</reference>
<sequence length="192" mass="22268">MKMRCEWCEKDDLYRAYHDNEWGEVVKDDRVLFEHIVLESMQAGISWHVVLKKREAMRAAFDGFDANVIKDYGDAEINRFLSDERLIRNRLKLGSLSHNARAFLAVQKEFGSFHAYIWSFTDGKRIVNSWSDIKQVPATTPLSDKVAKDMKKRGFKFLGSTSVYAFLQAVGVVDDHLDYCFKKGKNEKRGNF</sequence>
<dbReference type="GO" id="GO:0046872">
    <property type="term" value="F:metal ion binding"/>
    <property type="evidence" value="ECO:0007669"/>
    <property type="project" value="UniProtKB-KW"/>
</dbReference>
<dbReference type="HOGENOM" id="CLU_083758_1_0_7"/>
<dbReference type="InterPro" id="IPR011257">
    <property type="entry name" value="DNA_glycosylase"/>
</dbReference>
<evidence type="ECO:0000313" key="2">
    <source>
        <dbReference type="EMBL" id="EAT99861.1"/>
    </source>
</evidence>
<evidence type="ECO:0000256" key="1">
    <source>
        <dbReference type="PIRSR" id="PIRSR605019-1"/>
    </source>
</evidence>
<proteinExistence type="predicted"/>
<dbReference type="PANTHER" id="PTHR30037">
    <property type="entry name" value="DNA-3-METHYLADENINE GLYCOSYLASE 1"/>
    <property type="match status" value="1"/>
</dbReference>
<dbReference type="EC" id="3.2.2.20" evidence="2"/>
<keyword evidence="2" id="KW-0326">Glycosidase</keyword>
<dbReference type="GO" id="GO:0006284">
    <property type="term" value="P:base-excision repair"/>
    <property type="evidence" value="ECO:0007669"/>
    <property type="project" value="InterPro"/>
</dbReference>
<keyword evidence="2" id="KW-0378">Hydrolase</keyword>
<keyword evidence="3" id="KW-1185">Reference proteome</keyword>